<sequence length="370" mass="40022">MPAPAPPPVTTRNAVVFLAVIAGGAALYLTQGILTPLALAVFLAVMVDSFARVLLRVPGFPKRAALPAAVVLSILLFGMSFWVVIDNGRGFFDQLKDYAPRLNGIIAQVAHAIGIRVAPTIDSLINQLNPQAFIGRAAQSFGNFASSAVLVLIYFGFIIASRRGFARKIVALFPHHAEREQNMKLFQRIRDGVEQYLWIQTVTGLMIAIAAWVVMMLVRLDNAFFWAFLIFLAAYIPILGGAIGCFLPPLFALVQFPDSLWPAIILFGALQGIFFVVGNVVLPRMQGDSLNMDPTVVLLSLAVWGALWGVPGMFLSTPLTVAAMLILAQFEGSRWIAILLSEDGDPQGERSLSAKDGHGPAPDKSPGRKT</sequence>
<dbReference type="PANTHER" id="PTHR21716:SF64">
    <property type="entry name" value="AI-2 TRANSPORT PROTEIN TQSA"/>
    <property type="match status" value="1"/>
</dbReference>
<feature type="transmembrane region" description="Helical" evidence="7">
    <location>
        <begin position="302"/>
        <end position="328"/>
    </location>
</feature>
<feature type="transmembrane region" description="Helical" evidence="7">
    <location>
        <begin position="259"/>
        <end position="282"/>
    </location>
</feature>
<protein>
    <submittedName>
        <fullName evidence="8">AI-2E family transporter</fullName>
    </submittedName>
</protein>
<evidence type="ECO:0000256" key="5">
    <source>
        <dbReference type="ARBA" id="ARBA00023136"/>
    </source>
</evidence>
<comment type="subcellular location">
    <subcellularLocation>
        <location evidence="1">Membrane</location>
        <topology evidence="1">Multi-pass membrane protein</topology>
    </subcellularLocation>
</comment>
<dbReference type="Proteomes" id="UP001057520">
    <property type="component" value="Chromosome"/>
</dbReference>
<dbReference type="InterPro" id="IPR002549">
    <property type="entry name" value="AI-2E-like"/>
</dbReference>
<feature type="transmembrane region" description="Helical" evidence="7">
    <location>
        <begin position="196"/>
        <end position="218"/>
    </location>
</feature>
<evidence type="ECO:0000313" key="9">
    <source>
        <dbReference type="Proteomes" id="UP001057520"/>
    </source>
</evidence>
<keyword evidence="3 7" id="KW-0812">Transmembrane</keyword>
<keyword evidence="4 7" id="KW-1133">Transmembrane helix</keyword>
<keyword evidence="5 7" id="KW-0472">Membrane</keyword>
<feature type="transmembrane region" description="Helical" evidence="7">
    <location>
        <begin position="64"/>
        <end position="85"/>
    </location>
</feature>
<dbReference type="EMBL" id="CP096040">
    <property type="protein sequence ID" value="USQ95841.1"/>
    <property type="molecule type" value="Genomic_DNA"/>
</dbReference>
<evidence type="ECO:0000256" key="1">
    <source>
        <dbReference type="ARBA" id="ARBA00004141"/>
    </source>
</evidence>
<proteinExistence type="inferred from homology"/>
<keyword evidence="9" id="KW-1185">Reference proteome</keyword>
<evidence type="ECO:0000256" key="4">
    <source>
        <dbReference type="ARBA" id="ARBA00022989"/>
    </source>
</evidence>
<gene>
    <name evidence="8" type="ORF">MZV50_25440</name>
</gene>
<reference evidence="8 9" key="1">
    <citation type="submission" date="2022-04" db="EMBL/GenBank/DDBJ databases">
        <title>Genome sequence of soybean root-associated Caulobacter segnis RL271.</title>
        <authorList>
            <person name="Longley R."/>
            <person name="Bonito G."/>
            <person name="Trigodet F."/>
            <person name="Crosson S."/>
            <person name="Fiebig A."/>
        </authorList>
    </citation>
    <scope>NUCLEOTIDE SEQUENCE [LARGE SCALE GENOMIC DNA]</scope>
    <source>
        <strain evidence="8 9">RL271</strain>
    </source>
</reference>
<accession>A0ABY4ZV74</accession>
<dbReference type="Pfam" id="PF01594">
    <property type="entry name" value="AI-2E_transport"/>
    <property type="match status" value="1"/>
</dbReference>
<feature type="transmembrane region" description="Helical" evidence="7">
    <location>
        <begin position="141"/>
        <end position="160"/>
    </location>
</feature>
<dbReference type="PANTHER" id="PTHR21716">
    <property type="entry name" value="TRANSMEMBRANE PROTEIN"/>
    <property type="match status" value="1"/>
</dbReference>
<evidence type="ECO:0000313" key="8">
    <source>
        <dbReference type="EMBL" id="USQ95841.1"/>
    </source>
</evidence>
<evidence type="ECO:0000256" key="3">
    <source>
        <dbReference type="ARBA" id="ARBA00022692"/>
    </source>
</evidence>
<name>A0ABY4ZV74_9CAUL</name>
<evidence type="ECO:0000256" key="2">
    <source>
        <dbReference type="ARBA" id="ARBA00009773"/>
    </source>
</evidence>
<feature type="transmembrane region" description="Helical" evidence="7">
    <location>
        <begin position="224"/>
        <end position="247"/>
    </location>
</feature>
<feature type="transmembrane region" description="Helical" evidence="7">
    <location>
        <begin position="12"/>
        <end position="30"/>
    </location>
</feature>
<feature type="region of interest" description="Disordered" evidence="6">
    <location>
        <begin position="346"/>
        <end position="370"/>
    </location>
</feature>
<comment type="similarity">
    <text evidence="2">Belongs to the autoinducer-2 exporter (AI-2E) (TC 2.A.86) family.</text>
</comment>
<evidence type="ECO:0000256" key="6">
    <source>
        <dbReference type="SAM" id="MobiDB-lite"/>
    </source>
</evidence>
<evidence type="ECO:0000256" key="7">
    <source>
        <dbReference type="SAM" id="Phobius"/>
    </source>
</evidence>
<organism evidence="8 9">
    <name type="scientific">Caulobacter segnis</name>
    <dbReference type="NCBI Taxonomy" id="88688"/>
    <lineage>
        <taxon>Bacteria</taxon>
        <taxon>Pseudomonadati</taxon>
        <taxon>Pseudomonadota</taxon>
        <taxon>Alphaproteobacteria</taxon>
        <taxon>Caulobacterales</taxon>
        <taxon>Caulobacteraceae</taxon>
        <taxon>Caulobacter</taxon>
    </lineage>
</organism>